<organism evidence="3 4">
    <name type="scientific">Anaeromyxobacter dehalogenans (strain ATCC BAA-258 / DSM 21875 / 2CP-1)</name>
    <dbReference type="NCBI Taxonomy" id="455488"/>
    <lineage>
        <taxon>Bacteria</taxon>
        <taxon>Pseudomonadati</taxon>
        <taxon>Myxococcota</taxon>
        <taxon>Myxococcia</taxon>
        <taxon>Myxococcales</taxon>
        <taxon>Cystobacterineae</taxon>
        <taxon>Anaeromyxobacteraceae</taxon>
        <taxon>Anaeromyxobacter</taxon>
    </lineage>
</organism>
<dbReference type="Pfam" id="PF10006">
    <property type="entry name" value="DUF2249"/>
    <property type="match status" value="1"/>
</dbReference>
<dbReference type="Pfam" id="PF01814">
    <property type="entry name" value="Hemerythrin"/>
    <property type="match status" value="1"/>
</dbReference>
<evidence type="ECO:0000313" key="4">
    <source>
        <dbReference type="Proteomes" id="UP000007089"/>
    </source>
</evidence>
<dbReference type="Proteomes" id="UP000007089">
    <property type="component" value="Chromosome"/>
</dbReference>
<dbReference type="KEGG" id="acp:A2cp1_3669"/>
<dbReference type="HOGENOM" id="CLU_1233801_0_0_7"/>
<sequence length="240" mass="26602">MPQQPRVIDLRALPPQVRHGLVFQCFDALPTGDSMVIVNDHDPMPLLQQFRFVRPGEAQHEYLEQGPAAWQVRIERKAPGRQAAAPAGGAPDSVTGYLEADHRRLDAILPEVERLAAAGEYRDAARRFAEFTSGLDRHIDAEEQVLFPTFEDATGMASGPTQVMRMEHVQIRERMREAAGSLDREDAGGLAAAVGGLTQVLSVHNMKEEHMLYPMSDRAVQGEAHRQLVQRLRAVTEATP</sequence>
<dbReference type="EMBL" id="CP001359">
    <property type="protein sequence ID" value="ACL66996.1"/>
    <property type="molecule type" value="Genomic_DNA"/>
</dbReference>
<feature type="domain" description="DUF2249" evidence="2">
    <location>
        <begin position="7"/>
        <end position="76"/>
    </location>
</feature>
<dbReference type="GO" id="GO:0005886">
    <property type="term" value="C:plasma membrane"/>
    <property type="evidence" value="ECO:0007669"/>
    <property type="project" value="TreeGrafter"/>
</dbReference>
<dbReference type="PANTHER" id="PTHR39966">
    <property type="entry name" value="BLL2471 PROTEIN-RELATED"/>
    <property type="match status" value="1"/>
</dbReference>
<evidence type="ECO:0000259" key="1">
    <source>
        <dbReference type="Pfam" id="PF01814"/>
    </source>
</evidence>
<protein>
    <submittedName>
        <fullName evidence="3">Hemerythrin HHE cation binding domain protein</fullName>
    </submittedName>
</protein>
<feature type="domain" description="Hemerythrin-like" evidence="1">
    <location>
        <begin position="97"/>
        <end position="215"/>
    </location>
</feature>
<reference evidence="3" key="1">
    <citation type="submission" date="2009-01" db="EMBL/GenBank/DDBJ databases">
        <title>Complete sequence of Anaeromyxobacter dehalogenans 2CP-1.</title>
        <authorList>
            <consortium name="US DOE Joint Genome Institute"/>
            <person name="Lucas S."/>
            <person name="Copeland A."/>
            <person name="Lapidus A."/>
            <person name="Glavina del Rio T."/>
            <person name="Dalin E."/>
            <person name="Tice H."/>
            <person name="Bruce D."/>
            <person name="Goodwin L."/>
            <person name="Pitluck S."/>
            <person name="Saunders E."/>
            <person name="Brettin T."/>
            <person name="Detter J.C."/>
            <person name="Han C."/>
            <person name="Larimer F."/>
            <person name="Land M."/>
            <person name="Hauser L."/>
            <person name="Kyrpides N."/>
            <person name="Ovchinnikova G."/>
            <person name="Beliaev A.S."/>
            <person name="Richardson P."/>
        </authorList>
    </citation>
    <scope>NUCLEOTIDE SEQUENCE</scope>
    <source>
        <strain evidence="3">2CP-1</strain>
    </source>
</reference>
<dbReference type="AlphaFoldDB" id="B8J6M4"/>
<dbReference type="InterPro" id="IPR018720">
    <property type="entry name" value="DUF2249"/>
</dbReference>
<dbReference type="InterPro" id="IPR012312">
    <property type="entry name" value="Hemerythrin-like"/>
</dbReference>
<evidence type="ECO:0000313" key="3">
    <source>
        <dbReference type="EMBL" id="ACL66996.1"/>
    </source>
</evidence>
<dbReference type="RefSeq" id="WP_015934768.1">
    <property type="nucleotide sequence ID" value="NC_011891.1"/>
</dbReference>
<dbReference type="Gene3D" id="1.20.120.520">
    <property type="entry name" value="nmb1532 protein domain like"/>
    <property type="match status" value="1"/>
</dbReference>
<proteinExistence type="predicted"/>
<accession>B8J6M4</accession>
<dbReference type="PANTHER" id="PTHR39966:SF3">
    <property type="entry name" value="DUF438 DOMAIN-CONTAINING PROTEIN"/>
    <property type="match status" value="1"/>
</dbReference>
<keyword evidence="4" id="KW-1185">Reference proteome</keyword>
<name>B8J6M4_ANAD2</name>
<evidence type="ECO:0000259" key="2">
    <source>
        <dbReference type="Pfam" id="PF10006"/>
    </source>
</evidence>
<gene>
    <name evidence="3" type="ordered locus">A2cp1_3669</name>
</gene>